<dbReference type="GeneID" id="36514602"/>
<feature type="region of interest" description="Disordered" evidence="1">
    <location>
        <begin position="202"/>
        <end position="283"/>
    </location>
</feature>
<feature type="compositionally biased region" description="Basic and acidic residues" evidence="1">
    <location>
        <begin position="76"/>
        <end position="86"/>
    </location>
</feature>
<dbReference type="STRING" id="45607.A0A2T0FE02"/>
<feature type="region of interest" description="Disordered" evidence="1">
    <location>
        <begin position="433"/>
        <end position="459"/>
    </location>
</feature>
<keyword evidence="3" id="KW-1185">Reference proteome</keyword>
<sequence>MAGLPYVSRSLRESPGPVPSTEGPHSASKSEDQVNGYLDNSKPKLTGINSSALDMFGSVPPTKVLSGRVFKKFRGRRVDTHRRSESVPEIVPRQYEKDSEESHPPGTSTIVSSPVIMAYDQIQGPHSAHGSPYEVNASRVPAPEMNPIELHKAYDPKLGLESGTFDDSSGRSVSQDRYATSLVPCSYIPESDMKWAPITQSEMQNTPHEQKKLPSREEEAVIASTVEETPREPYILSTGMGEVNDETSRKDAYKEYSSSNKSFALKAQETSPKKDASGFSSNEKIKAPFQKWNESSNMDEGNDHLPQYQQRETPSVSHLVEAAHQIQQFQNVPPGGASYTHNSVPSYDMRYSQFGYPPPVYIAASTGYPVYSQGQGQNQSQGPLELYPSEQHDTNTSSAPGANSSMSSPAWVQLAAPQQRYIHSVLPVPMTDSIAQNDRIRKSHRRSRSKSQHAKSKSLSRVLDVSNTIYAPTSVLGLEQQSIPEDEQDLVGGNYWGIISTSDSEDAPPIPIQLCEPPLSDSVPANVEALKPDPEPRNKKRSKYTPDQDSVILELKAAGANWAEIAERANCDNSLAARNRYQVLIGQQGGGTYTWNQSDCEALQSLLDEGERAKWIFIAEEMCKRRNKKYTIEACHYKISQLFAENPEAFEVVRSREKIGGGAPMRHRPLRSGSRRPSSAG</sequence>
<feature type="region of interest" description="Disordered" evidence="1">
    <location>
        <begin position="516"/>
        <end position="546"/>
    </location>
</feature>
<feature type="compositionally biased region" description="Basic residues" evidence="1">
    <location>
        <begin position="665"/>
        <end position="674"/>
    </location>
</feature>
<name>A0A2T0FE02_9ASCO</name>
<feature type="compositionally biased region" description="Low complexity" evidence="1">
    <location>
        <begin position="397"/>
        <end position="407"/>
    </location>
</feature>
<feature type="region of interest" description="Disordered" evidence="1">
    <location>
        <begin position="656"/>
        <end position="681"/>
    </location>
</feature>
<dbReference type="OrthoDB" id="2350934at2759"/>
<organism evidence="2 3">
    <name type="scientific">Wickerhamiella sorbophila</name>
    <dbReference type="NCBI Taxonomy" id="45607"/>
    <lineage>
        <taxon>Eukaryota</taxon>
        <taxon>Fungi</taxon>
        <taxon>Dikarya</taxon>
        <taxon>Ascomycota</taxon>
        <taxon>Saccharomycotina</taxon>
        <taxon>Dipodascomycetes</taxon>
        <taxon>Dipodascales</taxon>
        <taxon>Trichomonascaceae</taxon>
        <taxon>Wickerhamiella</taxon>
    </lineage>
</organism>
<accession>A0A2T0FE02</accession>
<proteinExistence type="predicted"/>
<feature type="compositionally biased region" description="Basic and acidic residues" evidence="1">
    <location>
        <begin position="94"/>
        <end position="103"/>
    </location>
</feature>
<dbReference type="Proteomes" id="UP000238350">
    <property type="component" value="Unassembled WGS sequence"/>
</dbReference>
<evidence type="ECO:0000313" key="3">
    <source>
        <dbReference type="Proteomes" id="UP000238350"/>
    </source>
</evidence>
<evidence type="ECO:0000256" key="1">
    <source>
        <dbReference type="SAM" id="MobiDB-lite"/>
    </source>
</evidence>
<gene>
    <name evidence="2" type="ORF">B9G98_00853</name>
</gene>
<comment type="caution">
    <text evidence="2">The sequence shown here is derived from an EMBL/GenBank/DDBJ whole genome shotgun (WGS) entry which is preliminary data.</text>
</comment>
<dbReference type="RefSeq" id="XP_024663179.1">
    <property type="nucleotide sequence ID" value="XM_024807411.1"/>
</dbReference>
<protein>
    <recommendedName>
        <fullName evidence="4">Myb-like domain-containing protein</fullName>
    </recommendedName>
</protein>
<feature type="region of interest" description="Disordered" evidence="1">
    <location>
        <begin position="74"/>
        <end position="111"/>
    </location>
</feature>
<evidence type="ECO:0008006" key="4">
    <source>
        <dbReference type="Google" id="ProtNLM"/>
    </source>
</evidence>
<feature type="region of interest" description="Disordered" evidence="1">
    <location>
        <begin position="1"/>
        <end position="50"/>
    </location>
</feature>
<feature type="compositionally biased region" description="Low complexity" evidence="1">
    <location>
        <begin position="372"/>
        <end position="382"/>
    </location>
</feature>
<dbReference type="EMBL" id="NDIQ01000001">
    <property type="protein sequence ID" value="PRT53233.1"/>
    <property type="molecule type" value="Genomic_DNA"/>
</dbReference>
<dbReference type="AlphaFoldDB" id="A0A2T0FE02"/>
<evidence type="ECO:0000313" key="2">
    <source>
        <dbReference type="EMBL" id="PRT53233.1"/>
    </source>
</evidence>
<feature type="region of interest" description="Disordered" evidence="1">
    <location>
        <begin position="372"/>
        <end position="407"/>
    </location>
</feature>
<feature type="compositionally biased region" description="Basic residues" evidence="1">
    <location>
        <begin position="441"/>
        <end position="458"/>
    </location>
</feature>
<feature type="compositionally biased region" description="Basic and acidic residues" evidence="1">
    <location>
        <begin position="208"/>
        <end position="219"/>
    </location>
</feature>
<reference evidence="2 3" key="1">
    <citation type="submission" date="2017-04" db="EMBL/GenBank/DDBJ databases">
        <title>Genome sequencing of [Candida] sorbophila.</title>
        <authorList>
            <person name="Ahn J.O."/>
        </authorList>
    </citation>
    <scope>NUCLEOTIDE SEQUENCE [LARGE SCALE GENOMIC DNA]</scope>
    <source>
        <strain evidence="2 3">DS02</strain>
    </source>
</reference>